<dbReference type="RefSeq" id="WP_121057489.1">
    <property type="nucleotide sequence ID" value="NZ_RCDB01000001.1"/>
</dbReference>
<dbReference type="InterPro" id="IPR030678">
    <property type="entry name" value="Peptide/Ni-bd"/>
</dbReference>
<dbReference type="CDD" id="cd08496">
    <property type="entry name" value="PBP2_NikA_DppA_OppA_like_9"/>
    <property type="match status" value="1"/>
</dbReference>
<dbReference type="PIRSF" id="PIRSF002741">
    <property type="entry name" value="MppA"/>
    <property type="match status" value="1"/>
</dbReference>
<evidence type="ECO:0000256" key="1">
    <source>
        <dbReference type="ARBA" id="ARBA00004196"/>
    </source>
</evidence>
<sequence>MNKPRLAALAALAAAALALTACGAPAAAGSGDGSAPAVVKWGVTALNPNWDPIVTGATGATLTMTPIYESLITRGEDGQLHPALAESWEYNDTGDAVTFTLREGLTFHDGSPVDAEAVKYFIERAKTQTNSALAGSYSNIDAVEVVDPLTFVVTLKEVDYQLPYLLSNRAGLITSKVAAEKDPQALNTSLPVGAGPFKVVKLVPEDEIILEKNPDYWDAEQIHIDRIEIHGGNDASTLVSSLQTGVYNFATISPALVQQAETAGFDVINDPKTNWVISFLSLNLNKAPFDDPRVVEAVRLAVDRDEIVKKAYLGYAEPVHQVFPDGHLGWDESLESDDPYDPERARELLAEAGYGDGDLSLTLYPFSSGDAAAEIVQSQLAAVGITVDISVDPNWAKGYFGKDYALALYGYVGRDSYVQALTEHFAEGGVLNLSSPYTSPEFAAALQSVRATPTDSPDYPARLSEAAAAGYRNGSTVALTTASTIWAKDPSISDSTESIEGRLGWKGVTITP</sequence>
<comment type="subcellular location">
    <subcellularLocation>
        <location evidence="1">Cell envelope</location>
    </subcellularLocation>
</comment>
<dbReference type="GO" id="GO:0042597">
    <property type="term" value="C:periplasmic space"/>
    <property type="evidence" value="ECO:0007669"/>
    <property type="project" value="UniProtKB-ARBA"/>
</dbReference>
<dbReference type="GO" id="GO:0043190">
    <property type="term" value="C:ATP-binding cassette (ABC) transporter complex"/>
    <property type="evidence" value="ECO:0007669"/>
    <property type="project" value="InterPro"/>
</dbReference>
<dbReference type="Pfam" id="PF00496">
    <property type="entry name" value="SBP_bac_5"/>
    <property type="match status" value="1"/>
</dbReference>
<comment type="caution">
    <text evidence="7">The sequence shown here is derived from an EMBL/GenBank/DDBJ whole genome shotgun (WGS) entry which is preliminary data.</text>
</comment>
<comment type="similarity">
    <text evidence="2">Belongs to the bacterial solute-binding protein 5 family.</text>
</comment>
<dbReference type="Gene3D" id="3.10.105.10">
    <property type="entry name" value="Dipeptide-binding Protein, Domain 3"/>
    <property type="match status" value="1"/>
</dbReference>
<dbReference type="InterPro" id="IPR039424">
    <property type="entry name" value="SBP_5"/>
</dbReference>
<evidence type="ECO:0000256" key="4">
    <source>
        <dbReference type="ARBA" id="ARBA00022729"/>
    </source>
</evidence>
<dbReference type="GO" id="GO:1904680">
    <property type="term" value="F:peptide transmembrane transporter activity"/>
    <property type="evidence" value="ECO:0007669"/>
    <property type="project" value="TreeGrafter"/>
</dbReference>
<dbReference type="OrthoDB" id="3225986at2"/>
<gene>
    <name evidence="7" type="ORF">C7474_0636</name>
</gene>
<proteinExistence type="inferred from homology"/>
<dbReference type="SUPFAM" id="SSF53850">
    <property type="entry name" value="Periplasmic binding protein-like II"/>
    <property type="match status" value="1"/>
</dbReference>
<dbReference type="EMBL" id="RCDB01000001">
    <property type="protein sequence ID" value="RLK52683.1"/>
    <property type="molecule type" value="Genomic_DNA"/>
</dbReference>
<dbReference type="GO" id="GO:0015833">
    <property type="term" value="P:peptide transport"/>
    <property type="evidence" value="ECO:0007669"/>
    <property type="project" value="TreeGrafter"/>
</dbReference>
<dbReference type="AlphaFoldDB" id="A0A498CB19"/>
<feature type="domain" description="Solute-binding protein family 5" evidence="6">
    <location>
        <begin position="80"/>
        <end position="423"/>
    </location>
</feature>
<evidence type="ECO:0000256" key="3">
    <source>
        <dbReference type="ARBA" id="ARBA00022448"/>
    </source>
</evidence>
<dbReference type="PROSITE" id="PS51257">
    <property type="entry name" value="PROKAR_LIPOPROTEIN"/>
    <property type="match status" value="1"/>
</dbReference>
<feature type="signal peptide" evidence="5">
    <location>
        <begin position="1"/>
        <end position="26"/>
    </location>
</feature>
<evidence type="ECO:0000259" key="6">
    <source>
        <dbReference type="Pfam" id="PF00496"/>
    </source>
</evidence>
<evidence type="ECO:0000256" key="5">
    <source>
        <dbReference type="SAM" id="SignalP"/>
    </source>
</evidence>
<organism evidence="7 8">
    <name type="scientific">Microbacterium telephonicum</name>
    <dbReference type="NCBI Taxonomy" id="1714841"/>
    <lineage>
        <taxon>Bacteria</taxon>
        <taxon>Bacillati</taxon>
        <taxon>Actinomycetota</taxon>
        <taxon>Actinomycetes</taxon>
        <taxon>Micrococcales</taxon>
        <taxon>Microbacteriaceae</taxon>
        <taxon>Microbacterium</taxon>
    </lineage>
</organism>
<name>A0A498CB19_9MICO</name>
<keyword evidence="3" id="KW-0813">Transport</keyword>
<evidence type="ECO:0000313" key="8">
    <source>
        <dbReference type="Proteomes" id="UP000273158"/>
    </source>
</evidence>
<evidence type="ECO:0000313" key="7">
    <source>
        <dbReference type="EMBL" id="RLK52683.1"/>
    </source>
</evidence>
<evidence type="ECO:0000256" key="2">
    <source>
        <dbReference type="ARBA" id="ARBA00005695"/>
    </source>
</evidence>
<dbReference type="PANTHER" id="PTHR30290:SF10">
    <property type="entry name" value="PERIPLASMIC OLIGOPEPTIDE-BINDING PROTEIN-RELATED"/>
    <property type="match status" value="1"/>
</dbReference>
<reference evidence="7 8" key="1">
    <citation type="journal article" date="2015" name="Stand. Genomic Sci.">
        <title>Genomic Encyclopedia of Bacterial and Archaeal Type Strains, Phase III: the genomes of soil and plant-associated and newly described type strains.</title>
        <authorList>
            <person name="Whitman W.B."/>
            <person name="Woyke T."/>
            <person name="Klenk H.P."/>
            <person name="Zhou Y."/>
            <person name="Lilburn T.G."/>
            <person name="Beck B.J."/>
            <person name="De Vos P."/>
            <person name="Vandamme P."/>
            <person name="Eisen J.A."/>
            <person name="Garrity G."/>
            <person name="Hugenholtz P."/>
            <person name="Kyrpides N.C."/>
        </authorList>
    </citation>
    <scope>NUCLEOTIDE SEQUENCE [LARGE SCALE GENOMIC DNA]</scope>
    <source>
        <strain evidence="7 8">S2T63</strain>
    </source>
</reference>
<dbReference type="Gene3D" id="3.40.190.10">
    <property type="entry name" value="Periplasmic binding protein-like II"/>
    <property type="match status" value="1"/>
</dbReference>
<dbReference type="InterPro" id="IPR000914">
    <property type="entry name" value="SBP_5_dom"/>
</dbReference>
<protein>
    <submittedName>
        <fullName evidence="7">Peptide/nickel transport system substrate-binding protein</fullName>
    </submittedName>
</protein>
<accession>A0A498CB19</accession>
<keyword evidence="8" id="KW-1185">Reference proteome</keyword>
<dbReference type="PANTHER" id="PTHR30290">
    <property type="entry name" value="PERIPLASMIC BINDING COMPONENT OF ABC TRANSPORTER"/>
    <property type="match status" value="1"/>
</dbReference>
<keyword evidence="4 5" id="KW-0732">Signal</keyword>
<dbReference type="GO" id="GO:0030313">
    <property type="term" value="C:cell envelope"/>
    <property type="evidence" value="ECO:0007669"/>
    <property type="project" value="UniProtKB-SubCell"/>
</dbReference>
<dbReference type="Proteomes" id="UP000273158">
    <property type="component" value="Unassembled WGS sequence"/>
</dbReference>
<feature type="chain" id="PRO_5019846251" evidence="5">
    <location>
        <begin position="27"/>
        <end position="512"/>
    </location>
</feature>